<dbReference type="RefSeq" id="XP_007777823.1">
    <property type="nucleotide sequence ID" value="XM_007779633.1"/>
</dbReference>
<dbReference type="STRING" id="1168221.R7YLK4"/>
<dbReference type="OMA" id="YGAWEMS"/>
<evidence type="ECO:0000256" key="1">
    <source>
        <dbReference type="SAM" id="Phobius"/>
    </source>
</evidence>
<reference evidence="3" key="1">
    <citation type="submission" date="2012-06" db="EMBL/GenBank/DDBJ databases">
        <title>The genome sequence of Coniosporium apollinis CBS 100218.</title>
        <authorList>
            <consortium name="The Broad Institute Genome Sequencing Platform"/>
            <person name="Cuomo C."/>
            <person name="Gorbushina A."/>
            <person name="Noack S."/>
            <person name="Walker B."/>
            <person name="Young S.K."/>
            <person name="Zeng Q."/>
            <person name="Gargeya S."/>
            <person name="Fitzgerald M."/>
            <person name="Haas B."/>
            <person name="Abouelleil A."/>
            <person name="Alvarado L."/>
            <person name="Arachchi H.M."/>
            <person name="Berlin A.M."/>
            <person name="Chapman S.B."/>
            <person name="Goldberg J."/>
            <person name="Griggs A."/>
            <person name="Gujja S."/>
            <person name="Hansen M."/>
            <person name="Howarth C."/>
            <person name="Imamovic A."/>
            <person name="Larimer J."/>
            <person name="McCowan C."/>
            <person name="Montmayeur A."/>
            <person name="Murphy C."/>
            <person name="Neiman D."/>
            <person name="Pearson M."/>
            <person name="Priest M."/>
            <person name="Roberts A."/>
            <person name="Saif S."/>
            <person name="Shea T."/>
            <person name="Sisk P."/>
            <person name="Sykes S."/>
            <person name="Wortman J."/>
            <person name="Nusbaum C."/>
            <person name="Birren B."/>
        </authorList>
    </citation>
    <scope>NUCLEOTIDE SEQUENCE [LARGE SCALE GENOMIC DNA]</scope>
    <source>
        <strain evidence="3">CBS 100218</strain>
    </source>
</reference>
<name>R7YLK4_CONA1</name>
<feature type="transmembrane region" description="Helical" evidence="1">
    <location>
        <begin position="480"/>
        <end position="503"/>
    </location>
</feature>
<dbReference type="GeneID" id="19899040"/>
<dbReference type="PANTHER" id="PTHR37576:SF2">
    <property type="entry name" value="DEFECT AT LOW TEMPERATURE PROTEIN 1"/>
    <property type="match status" value="1"/>
</dbReference>
<feature type="transmembrane region" description="Helical" evidence="1">
    <location>
        <begin position="68"/>
        <end position="87"/>
    </location>
</feature>
<proteinExistence type="predicted"/>
<protein>
    <submittedName>
        <fullName evidence="2">Uncharacterized protein</fullName>
    </submittedName>
</protein>
<dbReference type="OrthoDB" id="5357734at2759"/>
<gene>
    <name evidence="2" type="ORF">W97_01729</name>
</gene>
<dbReference type="Proteomes" id="UP000016924">
    <property type="component" value="Unassembled WGS sequence"/>
</dbReference>
<organism evidence="2 3">
    <name type="scientific">Coniosporium apollinis (strain CBS 100218)</name>
    <name type="common">Rock-inhabiting black yeast</name>
    <dbReference type="NCBI Taxonomy" id="1168221"/>
    <lineage>
        <taxon>Eukaryota</taxon>
        <taxon>Fungi</taxon>
        <taxon>Dikarya</taxon>
        <taxon>Ascomycota</taxon>
        <taxon>Pezizomycotina</taxon>
        <taxon>Dothideomycetes</taxon>
        <taxon>Dothideomycetes incertae sedis</taxon>
        <taxon>Coniosporium</taxon>
    </lineage>
</organism>
<dbReference type="PANTHER" id="PTHR37576">
    <property type="entry name" value="DEFECT AT LOW TEMPERATURE PROTEIN 1"/>
    <property type="match status" value="1"/>
</dbReference>
<evidence type="ECO:0000313" key="3">
    <source>
        <dbReference type="Proteomes" id="UP000016924"/>
    </source>
</evidence>
<evidence type="ECO:0000313" key="2">
    <source>
        <dbReference type="EMBL" id="EON62506.1"/>
    </source>
</evidence>
<dbReference type="eggNOG" id="ENOG502SN08">
    <property type="taxonomic scope" value="Eukaryota"/>
</dbReference>
<dbReference type="Pfam" id="PF11374">
    <property type="entry name" value="DUF3176"/>
    <property type="match status" value="1"/>
</dbReference>
<keyword evidence="3" id="KW-1185">Reference proteome</keyword>
<dbReference type="InterPro" id="IPR021514">
    <property type="entry name" value="DUF3176"/>
</dbReference>
<feature type="transmembrane region" description="Helical" evidence="1">
    <location>
        <begin position="33"/>
        <end position="56"/>
    </location>
</feature>
<dbReference type="EMBL" id="JH767559">
    <property type="protein sequence ID" value="EON62506.1"/>
    <property type="molecule type" value="Genomic_DNA"/>
</dbReference>
<sequence>MAEPKCPTSTAQSYASITNTQPWEPGVLTRTPWSGLAALLGAVVCACLTVAVLAVSDGQPVVDWSIRPPVYLAILSALTNALLRFAFSKGVTIAWWTESLHGGTVESLHRNWGYGDSIWAVISPTRHFHSLRVAAFIVAFVAIDGPLLQRASSVSTAQHHSTVSLTLPIRPGPVFNTTLVLGRLGPEDVIRSRNDYTAEFSDIAQAYTNRKELILHPNRCRGTCETTVAAAGFSAACTANRTAIADVPGSGAIDDEFGIYTIQREVFFAVSVENAPDYTIAVRAFFRDKTNEKTVAMHYCKFFPAIVYYDIRVTNGTISLLSSPTSKRILELVHLTGTSFGLLLNGGFALALEDQYNGSAVVTDRSGVAILRTIFMYGPVARRYMSKFSSGSEVDTYSFADPMPDIFATLDELSLRYAMTDIPMMDPDSWGAVQILEEGNVNRWLEAHPGETPATLLRPNQTVQARQTELVPVYTSNYPYLAAALAVMLLTTTSIIPTFYGWWHLGRPMTLSPIEIAKAFDAKLLKDAGSNATAEEIVTLLGSRRVQYGVSKGQELVDMPPKVGITMPNIKPVVNEGAEEYDGMVSLSETEDNAFIEGDRTSIEGDSTSVERDSAQVKHWSVCRNNASLECVEMQGGAVSQLMMMDAADVTEPRKGEMYG</sequence>
<keyword evidence="1" id="KW-1133">Transmembrane helix</keyword>
<accession>R7YLK4</accession>
<dbReference type="HOGENOM" id="CLU_020821_1_0_1"/>
<keyword evidence="1" id="KW-0812">Transmembrane</keyword>
<keyword evidence="1" id="KW-0472">Membrane</keyword>
<dbReference type="AlphaFoldDB" id="R7YLK4"/>